<evidence type="ECO:0000256" key="2">
    <source>
        <dbReference type="ARBA" id="ARBA00023316"/>
    </source>
</evidence>
<evidence type="ECO:0000259" key="6">
    <source>
        <dbReference type="Pfam" id="PF03330"/>
    </source>
</evidence>
<dbReference type="Proteomes" id="UP000619295">
    <property type="component" value="Unassembled WGS sequence"/>
</dbReference>
<feature type="region of interest" description="Disordered" evidence="5">
    <location>
        <begin position="339"/>
        <end position="367"/>
    </location>
</feature>
<dbReference type="InterPro" id="IPR012997">
    <property type="entry name" value="RplA"/>
</dbReference>
<dbReference type="PANTHER" id="PTHR34183">
    <property type="entry name" value="ENDOLYTIC PEPTIDOGLYCAN TRANSGLYCOSYLASE RLPA"/>
    <property type="match status" value="1"/>
</dbReference>
<dbReference type="SUPFAM" id="SSF50685">
    <property type="entry name" value="Barwin-like endoglucanases"/>
    <property type="match status" value="1"/>
</dbReference>
<sequence>MSIARLGCVVLAGLLVANCAGNQVAGRRSKEIGAFPQSKYGAASPRVIADGEPVPKGGGRLLVGKAYSVAGKRYVPFEKPVGYSAVGTASWYGEAFHGRRTSNGEVYDRNSITAAHPTMPLPAYARVTNLLNNRSIIVRVNDRGPFHGGRLMDVSQKTAEALAFRHLGTARIKMEYLGQASLAGSDDNLLLATLRTDGSPAPIPGTSARTMVASASGVSTTRTPTPDLDTQPAFEPEPAPVSAPPASQPVAQAYAPPQPRVVAPSDPVVASLASASSRPLNTPVSTAAGTPVHAAPLPPNRPFDLDTIANAARPVAVPATLRTTLPPVRGNVASLFATPERAPGERFSGNHPLNRLAPQTLQSLARN</sequence>
<dbReference type="InterPro" id="IPR034718">
    <property type="entry name" value="RlpA"/>
</dbReference>
<dbReference type="InterPro" id="IPR036908">
    <property type="entry name" value="RlpA-like_sf"/>
</dbReference>
<evidence type="ECO:0000256" key="3">
    <source>
        <dbReference type="HAMAP-Rule" id="MF_02071"/>
    </source>
</evidence>
<feature type="compositionally biased region" description="Pro residues" evidence="5">
    <location>
        <begin position="235"/>
        <end position="247"/>
    </location>
</feature>
<dbReference type="Pfam" id="PF03330">
    <property type="entry name" value="DPBB_1"/>
    <property type="match status" value="1"/>
</dbReference>
<dbReference type="EMBL" id="JACXWY010000013">
    <property type="protein sequence ID" value="MBD3847829.1"/>
    <property type="molecule type" value="Genomic_DNA"/>
</dbReference>
<feature type="compositionally biased region" description="Polar residues" evidence="5">
    <location>
        <begin position="357"/>
        <end position="367"/>
    </location>
</feature>
<feature type="compositionally biased region" description="Low complexity" evidence="5">
    <location>
        <begin position="248"/>
        <end position="259"/>
    </location>
</feature>
<dbReference type="NCBIfam" id="TIGR00413">
    <property type="entry name" value="rlpA"/>
    <property type="match status" value="1"/>
</dbReference>
<dbReference type="EC" id="4.2.2.-" evidence="3"/>
<proteinExistence type="inferred from homology"/>
<keyword evidence="8" id="KW-1185">Reference proteome</keyword>
<accession>A0A927I0Z9</accession>
<dbReference type="AlphaFoldDB" id="A0A927I0Z9"/>
<keyword evidence="1 3" id="KW-0456">Lyase</keyword>
<evidence type="ECO:0000313" key="7">
    <source>
        <dbReference type="EMBL" id="MBD3847829.1"/>
    </source>
</evidence>
<comment type="function">
    <text evidence="3">Lytic transglycosylase with a strong preference for naked glycan strands that lack stem peptides.</text>
</comment>
<dbReference type="GO" id="GO:0071555">
    <property type="term" value="P:cell wall organization"/>
    <property type="evidence" value="ECO:0007669"/>
    <property type="project" value="UniProtKB-KW"/>
</dbReference>
<feature type="domain" description="RlpA-like protein double-psi beta-barrel" evidence="6">
    <location>
        <begin position="85"/>
        <end position="173"/>
    </location>
</feature>
<name>A0A927I0Z9_9HYPH</name>
<evidence type="ECO:0000256" key="5">
    <source>
        <dbReference type="SAM" id="MobiDB-lite"/>
    </source>
</evidence>
<dbReference type="InterPro" id="IPR009009">
    <property type="entry name" value="RlpA-like_DPBB"/>
</dbReference>
<evidence type="ECO:0000256" key="1">
    <source>
        <dbReference type="ARBA" id="ARBA00023239"/>
    </source>
</evidence>
<dbReference type="Gene3D" id="2.40.40.10">
    <property type="entry name" value="RlpA-like domain"/>
    <property type="match status" value="1"/>
</dbReference>
<feature type="region of interest" description="Disordered" evidence="5">
    <location>
        <begin position="214"/>
        <end position="259"/>
    </location>
</feature>
<dbReference type="CDD" id="cd22268">
    <property type="entry name" value="DPBB_RlpA-like"/>
    <property type="match status" value="1"/>
</dbReference>
<keyword evidence="2 3" id="KW-0961">Cell wall biogenesis/degradation</keyword>
<dbReference type="RefSeq" id="WP_156116048.1">
    <property type="nucleotide sequence ID" value="NZ_JACXWY010000013.1"/>
</dbReference>
<dbReference type="GO" id="GO:0008932">
    <property type="term" value="F:lytic endotransglycosylase activity"/>
    <property type="evidence" value="ECO:0007669"/>
    <property type="project" value="UniProtKB-UniRule"/>
</dbReference>
<comment type="similarity">
    <text evidence="3 4">Belongs to the RlpA family.</text>
</comment>
<dbReference type="GO" id="GO:0000270">
    <property type="term" value="P:peptidoglycan metabolic process"/>
    <property type="evidence" value="ECO:0007669"/>
    <property type="project" value="UniProtKB-UniRule"/>
</dbReference>
<dbReference type="PANTHER" id="PTHR34183:SF1">
    <property type="entry name" value="ENDOLYTIC PEPTIDOGLYCAN TRANSGLYCOSYLASE RLPA"/>
    <property type="match status" value="1"/>
</dbReference>
<evidence type="ECO:0000313" key="8">
    <source>
        <dbReference type="Proteomes" id="UP000619295"/>
    </source>
</evidence>
<comment type="caution">
    <text evidence="7">The sequence shown here is derived from an EMBL/GenBank/DDBJ whole genome shotgun (WGS) entry which is preliminary data.</text>
</comment>
<gene>
    <name evidence="3" type="primary">rlpA</name>
    <name evidence="7" type="ORF">IED13_19185</name>
</gene>
<dbReference type="HAMAP" id="MF_02071">
    <property type="entry name" value="RlpA"/>
    <property type="match status" value="1"/>
</dbReference>
<reference evidence="7" key="1">
    <citation type="submission" date="2020-09" db="EMBL/GenBank/DDBJ databases">
        <title>Bosea spartocytisi sp. nov. a root nodule endophyte of Spartocytisus supranubius in the high mountain ecosystem fo the Teide National Park (Canary Islands, Spain).</title>
        <authorList>
            <person name="Pulido-Suarez L."/>
            <person name="Peix A."/>
            <person name="Igual J.M."/>
            <person name="Socas-Perez N."/>
            <person name="Velazquez E."/>
            <person name="Flores-Felix J.D."/>
            <person name="Leon-Barrios M."/>
        </authorList>
    </citation>
    <scope>NUCLEOTIDE SEQUENCE</scope>
    <source>
        <strain evidence="7">SSUT16</strain>
    </source>
</reference>
<protein>
    <recommendedName>
        <fullName evidence="3">Endolytic peptidoglycan transglycosylase RlpA</fullName>
        <ecNumber evidence="3">4.2.2.-</ecNumber>
    </recommendedName>
</protein>
<evidence type="ECO:0000256" key="4">
    <source>
        <dbReference type="RuleBase" id="RU003495"/>
    </source>
</evidence>
<organism evidence="7 8">
    <name type="scientific">Bosea spartocytisi</name>
    <dbReference type="NCBI Taxonomy" id="2773451"/>
    <lineage>
        <taxon>Bacteria</taxon>
        <taxon>Pseudomonadati</taxon>
        <taxon>Pseudomonadota</taxon>
        <taxon>Alphaproteobacteria</taxon>
        <taxon>Hyphomicrobiales</taxon>
        <taxon>Boseaceae</taxon>
        <taxon>Bosea</taxon>
    </lineage>
</organism>